<evidence type="ECO:0000256" key="2">
    <source>
        <dbReference type="ARBA" id="ARBA00022703"/>
    </source>
</evidence>
<dbReference type="Ensembl" id="ENSXETT00000121083">
    <property type="protein sequence ID" value="ENSXETP00000116026"/>
    <property type="gene ID" value="ENSXETG00000038338"/>
</dbReference>
<dbReference type="PANTHER" id="PTHR11256">
    <property type="entry name" value="BCL-2 RELATED"/>
    <property type="match status" value="1"/>
</dbReference>
<comment type="similarity">
    <text evidence="1">Belongs to the Bcl-2 family.</text>
</comment>
<sequence>MRFQHTGSALFILMYLVLYLGTEMELQKNSGRFMILFSSRCLVLLMAATDKQELDQFLSSDVEQVTQQTEIVFQSYSYHRLQIERDQNEYSLALDEEIVEPQQSESTNLISVGQQLAKIGDDINERYQEQFDDILKHLNPSLDNAYSYFKKIASSLFENGINWGRILSLLGFGYRMAVYVVRNGQRGFFRIINQWMVRYVMESCIAQWISSRGGWVSDAEIRKKLLNKGIEFLETNL</sequence>
<dbReference type="PRINTS" id="PR01862">
    <property type="entry name" value="BCL2FAMILY"/>
</dbReference>
<dbReference type="GO" id="GO:0006915">
    <property type="term" value="P:apoptotic process"/>
    <property type="evidence" value="ECO:0007669"/>
    <property type="project" value="UniProtKB-KW"/>
</dbReference>
<protein>
    <recommendedName>
        <fullName evidence="4">Bcl-2 Bcl-2 homology region 1-3 domain-containing protein</fullName>
    </recommendedName>
</protein>
<dbReference type="PROSITE" id="PS50062">
    <property type="entry name" value="BCL2_FAMILY"/>
    <property type="match status" value="1"/>
</dbReference>
<reference evidence="5" key="2">
    <citation type="submission" date="2021-03" db="UniProtKB">
        <authorList>
            <consortium name="Ensembl"/>
        </authorList>
    </citation>
    <scope>IDENTIFICATION</scope>
</reference>
<dbReference type="InParanoid" id="A0A803K6N2"/>
<reference evidence="5" key="1">
    <citation type="journal article" date="2010" name="Science">
        <title>The genome of the Western clawed frog Xenopus tropicalis.</title>
        <authorList>
            <person name="Hellsten U."/>
            <person name="Harland R.M."/>
            <person name="Gilchrist M.J."/>
            <person name="Hendrix D."/>
            <person name="Jurka J."/>
            <person name="Kapitonov V."/>
            <person name="Ovcharenko I."/>
            <person name="Putnam N.H."/>
            <person name="Shu S."/>
            <person name="Taher L."/>
            <person name="Blitz I.L."/>
            <person name="Blumberg B."/>
            <person name="Dichmann D.S."/>
            <person name="Dubchak I."/>
            <person name="Amaya E."/>
            <person name="Detter J.C."/>
            <person name="Fletcher R."/>
            <person name="Gerhard D.S."/>
            <person name="Goodstein D."/>
            <person name="Graves T."/>
            <person name="Grigoriev I.V."/>
            <person name="Grimwood J."/>
            <person name="Kawashima T."/>
            <person name="Lindquist E."/>
            <person name="Lucas S.M."/>
            <person name="Mead P.E."/>
            <person name="Mitros T."/>
            <person name="Ogino H."/>
            <person name="Ohta Y."/>
            <person name="Poliakov A.V."/>
            <person name="Pollet N."/>
            <person name="Robert J."/>
            <person name="Salamov A."/>
            <person name="Sater A.K."/>
            <person name="Schmutz J."/>
            <person name="Terry A."/>
            <person name="Vize P.D."/>
            <person name="Warren W.C."/>
            <person name="Wells D."/>
            <person name="Wills A."/>
            <person name="Wilson R.K."/>
            <person name="Zimmerman L.B."/>
            <person name="Zorn A.M."/>
            <person name="Grainger R."/>
            <person name="Grammer T."/>
            <person name="Khokha M.K."/>
            <person name="Richardson P.M."/>
            <person name="Rokhsar D.S."/>
        </authorList>
    </citation>
    <scope>NUCLEOTIDE SEQUENCE [LARGE SCALE GENOMIC DNA]</scope>
    <source>
        <strain evidence="5">Nigerian</strain>
    </source>
</reference>
<evidence type="ECO:0000256" key="3">
    <source>
        <dbReference type="SAM" id="Phobius"/>
    </source>
</evidence>
<dbReference type="PANTHER" id="PTHR11256:SF41">
    <property type="entry name" value="BCL-2 HOMOLOGOUS ANTAGONIST_KILLER"/>
    <property type="match status" value="1"/>
</dbReference>
<name>A0A803K6N2_XENTR</name>
<dbReference type="Pfam" id="PF00452">
    <property type="entry name" value="Bcl-2"/>
    <property type="match status" value="1"/>
</dbReference>
<accession>A0A803K6N2</accession>
<dbReference type="Gene3D" id="1.10.437.10">
    <property type="entry name" value="Blc2-like"/>
    <property type="match status" value="1"/>
</dbReference>
<dbReference type="GeneTree" id="ENSGT01130000278292"/>
<keyword evidence="3" id="KW-0812">Transmembrane</keyword>
<dbReference type="InterPro" id="IPR036834">
    <property type="entry name" value="Bcl-2-like_sf"/>
</dbReference>
<dbReference type="CDD" id="cd06845">
    <property type="entry name" value="Bcl-2_like"/>
    <property type="match status" value="1"/>
</dbReference>
<dbReference type="SUPFAM" id="SSF56854">
    <property type="entry name" value="Bcl-2 inhibitors of programmed cell death"/>
    <property type="match status" value="1"/>
</dbReference>
<evidence type="ECO:0000256" key="1">
    <source>
        <dbReference type="ARBA" id="ARBA00009458"/>
    </source>
</evidence>
<keyword evidence="3" id="KW-0472">Membrane</keyword>
<dbReference type="AlphaFoldDB" id="A0A803K6N2"/>
<dbReference type="SMART" id="SM00337">
    <property type="entry name" value="BCL"/>
    <property type="match status" value="1"/>
</dbReference>
<dbReference type="InterPro" id="IPR026298">
    <property type="entry name" value="Bcl-2_fam"/>
</dbReference>
<proteinExistence type="inferred from homology"/>
<feature type="transmembrane region" description="Helical" evidence="3">
    <location>
        <begin position="6"/>
        <end position="21"/>
    </location>
</feature>
<dbReference type="InterPro" id="IPR002475">
    <property type="entry name" value="Bcl2-like"/>
</dbReference>
<organism evidence="5">
    <name type="scientific">Xenopus tropicalis</name>
    <name type="common">Western clawed frog</name>
    <name type="synonym">Silurana tropicalis</name>
    <dbReference type="NCBI Taxonomy" id="8364"/>
    <lineage>
        <taxon>Eukaryota</taxon>
        <taxon>Metazoa</taxon>
        <taxon>Chordata</taxon>
        <taxon>Craniata</taxon>
        <taxon>Vertebrata</taxon>
        <taxon>Euteleostomi</taxon>
        <taxon>Amphibia</taxon>
        <taxon>Batrachia</taxon>
        <taxon>Anura</taxon>
        <taxon>Pipoidea</taxon>
        <taxon>Pipidae</taxon>
        <taxon>Xenopodinae</taxon>
        <taxon>Xenopus</taxon>
        <taxon>Silurana</taxon>
    </lineage>
</organism>
<evidence type="ECO:0000259" key="4">
    <source>
        <dbReference type="SMART" id="SM00337"/>
    </source>
</evidence>
<dbReference type="FunCoup" id="A0A803K6N2">
    <property type="interactions" value="266"/>
</dbReference>
<keyword evidence="3" id="KW-1133">Transmembrane helix</keyword>
<dbReference type="GO" id="GO:0042981">
    <property type="term" value="P:regulation of apoptotic process"/>
    <property type="evidence" value="ECO:0007669"/>
    <property type="project" value="InterPro"/>
</dbReference>
<dbReference type="Bgee" id="ENSXETG00000038338">
    <property type="expression patterns" value="Expressed in liver and 9 other cell types or tissues"/>
</dbReference>
<keyword evidence="2" id="KW-0053">Apoptosis</keyword>
<dbReference type="InterPro" id="IPR046371">
    <property type="entry name" value="Bcl-2_BH1-3"/>
</dbReference>
<feature type="domain" description="Bcl-2 Bcl-2 homology region 1-3" evidence="4">
    <location>
        <begin position="116"/>
        <end position="215"/>
    </location>
</feature>
<evidence type="ECO:0000313" key="5">
    <source>
        <dbReference type="Ensembl" id="ENSXETP00000116026"/>
    </source>
</evidence>